<dbReference type="NCBIfam" id="NF003818">
    <property type="entry name" value="PRK05409.1"/>
    <property type="match status" value="1"/>
</dbReference>
<dbReference type="PANTHER" id="PTHR42194:SF1">
    <property type="entry name" value="UPF0276 PROTEIN HI_1600"/>
    <property type="match status" value="1"/>
</dbReference>
<name>A0ABX1MLK6_9RHOO</name>
<dbReference type="HAMAP" id="MF_00697">
    <property type="entry name" value="UPF0276"/>
    <property type="match status" value="1"/>
</dbReference>
<proteinExistence type="inferred from homology"/>
<comment type="caution">
    <text evidence="2">The sequence shown here is derived from an EMBL/GenBank/DDBJ whole genome shotgun (WGS) entry which is preliminary data.</text>
</comment>
<dbReference type="PANTHER" id="PTHR42194">
    <property type="entry name" value="UPF0276 PROTEIN HI_1600"/>
    <property type="match status" value="1"/>
</dbReference>
<evidence type="ECO:0000256" key="1">
    <source>
        <dbReference type="HAMAP-Rule" id="MF_00697"/>
    </source>
</evidence>
<dbReference type="SUPFAM" id="SSF51658">
    <property type="entry name" value="Xylose isomerase-like"/>
    <property type="match status" value="1"/>
</dbReference>
<dbReference type="InterPro" id="IPR036237">
    <property type="entry name" value="Xyl_isomerase-like_sf"/>
</dbReference>
<keyword evidence="3" id="KW-1185">Reference proteome</keyword>
<dbReference type="RefSeq" id="WP_169204396.1">
    <property type="nucleotide sequence ID" value="NZ_CP059560.1"/>
</dbReference>
<dbReference type="EMBL" id="WTVR01000001">
    <property type="protein sequence ID" value="NMF86904.1"/>
    <property type="molecule type" value="Genomic_DNA"/>
</dbReference>
<dbReference type="Proteomes" id="UP000652074">
    <property type="component" value="Unassembled WGS sequence"/>
</dbReference>
<evidence type="ECO:0000313" key="2">
    <source>
        <dbReference type="EMBL" id="NMF86904.1"/>
    </source>
</evidence>
<dbReference type="InterPro" id="IPR007801">
    <property type="entry name" value="MbnB/TglH/ChrH"/>
</dbReference>
<evidence type="ECO:0000313" key="3">
    <source>
        <dbReference type="Proteomes" id="UP000652074"/>
    </source>
</evidence>
<organism evidence="2 3">
    <name type="scientific">Aromatoleum petrolei</name>
    <dbReference type="NCBI Taxonomy" id="76116"/>
    <lineage>
        <taxon>Bacteria</taxon>
        <taxon>Pseudomonadati</taxon>
        <taxon>Pseudomonadota</taxon>
        <taxon>Betaproteobacteria</taxon>
        <taxon>Rhodocyclales</taxon>
        <taxon>Rhodocyclaceae</taxon>
        <taxon>Aromatoleum</taxon>
    </lineage>
</organism>
<dbReference type="Pfam" id="PF05114">
    <property type="entry name" value="MbnB_TglH_ChrH"/>
    <property type="match status" value="1"/>
</dbReference>
<sequence length="298" mass="32120">MTTMTARPSPAQAAALPARAGLGLKPAHFGEILATLPELGFFEVHAENYMVPGGPFHHALTRIREHYPLSLHGVGLSIGGTGPLDGAHLERLAALLLRYEPQSFSEHLAWSSHGGVFLNDLLPLPYTGETLRRVCEHVDAVQEHLSRRMLLENPATYLEFAASTWAEGDFIAEVVRRTGCGLLLDVNNLHVSCVNHGRDALACLDALPLDAVGEIHLAGFAQQQDAASAPLLIDNHGSPVAQAVWALYDAALQRVGAQPTLIERDHDIPPFAVLLAEAKLAERRLSALRTALPPELVA</sequence>
<protein>
    <recommendedName>
        <fullName evidence="1">UPF0276 protein GPA26_00260</fullName>
    </recommendedName>
</protein>
<comment type="similarity">
    <text evidence="1">Belongs to the UPF0276 family.</text>
</comment>
<dbReference type="Gene3D" id="3.20.20.150">
    <property type="entry name" value="Divalent-metal-dependent TIM barrel enzymes"/>
    <property type="match status" value="1"/>
</dbReference>
<accession>A0ABX1MLK6</accession>
<gene>
    <name evidence="2" type="ORF">GPA26_00260</name>
</gene>
<reference evidence="2 3" key="1">
    <citation type="submission" date="2019-12" db="EMBL/GenBank/DDBJ databases">
        <title>Comparative genomics gives insights into the taxonomy of the Azoarcus-Aromatoleum group and reveals separate origins of nif in the plant-associated Azoarcus and non-plant-associated Aromatoleum sub-groups.</title>
        <authorList>
            <person name="Lafos M."/>
            <person name="Maluk M."/>
            <person name="Batista M."/>
            <person name="Junghare M."/>
            <person name="Carmona M."/>
            <person name="Faoro H."/>
            <person name="Cruz L.M."/>
            <person name="Battistoni F."/>
            <person name="De Souza E."/>
            <person name="Pedrosa F."/>
            <person name="Chen W.-M."/>
            <person name="Poole P.S."/>
            <person name="Dixon R.A."/>
            <person name="James E.K."/>
        </authorList>
    </citation>
    <scope>NUCLEOTIDE SEQUENCE [LARGE SCALE GENOMIC DNA]</scope>
    <source>
        <strain evidence="2 3">ToN1</strain>
    </source>
</reference>